<dbReference type="EMBL" id="CAJGYO010000003">
    <property type="protein sequence ID" value="CAD6219833.1"/>
    <property type="molecule type" value="Genomic_DNA"/>
</dbReference>
<reference evidence="1" key="1">
    <citation type="submission" date="2020-10" db="EMBL/GenBank/DDBJ databases">
        <authorList>
            <person name="Han B."/>
            <person name="Lu T."/>
            <person name="Zhao Q."/>
            <person name="Huang X."/>
            <person name="Zhao Y."/>
        </authorList>
    </citation>
    <scope>NUCLEOTIDE SEQUENCE</scope>
</reference>
<sequence>MAWLPAAVCSWGQRAATVTCQLECRTVLTARRSTGLQIHLLLSIDEQDKALSKAVESGDTCLAEGGCREGFRRRYSHIDTAEATTASASHAWSDGSHV</sequence>
<organism evidence="1 2">
    <name type="scientific">Miscanthus lutarioriparius</name>
    <dbReference type="NCBI Taxonomy" id="422564"/>
    <lineage>
        <taxon>Eukaryota</taxon>
        <taxon>Viridiplantae</taxon>
        <taxon>Streptophyta</taxon>
        <taxon>Embryophyta</taxon>
        <taxon>Tracheophyta</taxon>
        <taxon>Spermatophyta</taxon>
        <taxon>Magnoliopsida</taxon>
        <taxon>Liliopsida</taxon>
        <taxon>Poales</taxon>
        <taxon>Poaceae</taxon>
        <taxon>PACMAD clade</taxon>
        <taxon>Panicoideae</taxon>
        <taxon>Andropogonodae</taxon>
        <taxon>Andropogoneae</taxon>
        <taxon>Saccharinae</taxon>
        <taxon>Miscanthus</taxon>
    </lineage>
</organism>
<proteinExistence type="predicted"/>
<evidence type="ECO:0000313" key="1">
    <source>
        <dbReference type="EMBL" id="CAD6219833.1"/>
    </source>
</evidence>
<evidence type="ECO:0000313" key="2">
    <source>
        <dbReference type="Proteomes" id="UP000604825"/>
    </source>
</evidence>
<comment type="caution">
    <text evidence="1">The sequence shown here is derived from an EMBL/GenBank/DDBJ whole genome shotgun (WGS) entry which is preliminary data.</text>
</comment>
<keyword evidence="2" id="KW-1185">Reference proteome</keyword>
<accession>A0A811N6I4</accession>
<dbReference type="Proteomes" id="UP000604825">
    <property type="component" value="Unassembled WGS sequence"/>
</dbReference>
<protein>
    <submittedName>
        <fullName evidence="1">Uncharacterized protein</fullName>
    </submittedName>
</protein>
<gene>
    <name evidence="1" type="ORF">NCGR_LOCUS13438</name>
</gene>
<dbReference type="AlphaFoldDB" id="A0A811N6I4"/>
<name>A0A811N6I4_9POAL</name>